<dbReference type="Proteomes" id="UP000276133">
    <property type="component" value="Unassembled WGS sequence"/>
</dbReference>
<comment type="caution">
    <text evidence="6">The sequence shown here is derived from an EMBL/GenBank/DDBJ whole genome shotgun (WGS) entry which is preliminary data.</text>
</comment>
<dbReference type="GO" id="GO:0032039">
    <property type="term" value="C:integrator complex"/>
    <property type="evidence" value="ECO:0007669"/>
    <property type="project" value="InterPro"/>
</dbReference>
<dbReference type="SMART" id="SM01027">
    <property type="entry name" value="Beta-Casp"/>
    <property type="match status" value="1"/>
</dbReference>
<dbReference type="InterPro" id="IPR022712">
    <property type="entry name" value="Beta_Casp"/>
</dbReference>
<dbReference type="STRING" id="10195.A0A3M7SDQ3"/>
<dbReference type="InterPro" id="IPR036866">
    <property type="entry name" value="RibonucZ/Hydroxyglut_hydro"/>
</dbReference>
<feature type="domain" description="Beta-Casp" evidence="5">
    <location>
        <begin position="366"/>
        <end position="494"/>
    </location>
</feature>
<keyword evidence="7" id="KW-1185">Reference proteome</keyword>
<keyword evidence="4" id="KW-0539">Nucleus</keyword>
<comment type="subcellular location">
    <subcellularLocation>
        <location evidence="2">Cytoplasm</location>
    </subcellularLocation>
    <subcellularLocation>
        <location evidence="1">Nucleus</location>
    </subcellularLocation>
</comment>
<dbReference type="InterPro" id="IPR027074">
    <property type="entry name" value="Integrator_9su"/>
</dbReference>
<organism evidence="6 7">
    <name type="scientific">Brachionus plicatilis</name>
    <name type="common">Marine rotifer</name>
    <name type="synonym">Brachionus muelleri</name>
    <dbReference type="NCBI Taxonomy" id="10195"/>
    <lineage>
        <taxon>Eukaryota</taxon>
        <taxon>Metazoa</taxon>
        <taxon>Spiralia</taxon>
        <taxon>Gnathifera</taxon>
        <taxon>Rotifera</taxon>
        <taxon>Eurotatoria</taxon>
        <taxon>Monogononta</taxon>
        <taxon>Pseudotrocha</taxon>
        <taxon>Ploima</taxon>
        <taxon>Brachionidae</taxon>
        <taxon>Brachionus</taxon>
    </lineage>
</organism>
<evidence type="ECO:0000256" key="4">
    <source>
        <dbReference type="ARBA" id="ARBA00023242"/>
    </source>
</evidence>
<dbReference type="GO" id="GO:0034472">
    <property type="term" value="P:snRNA 3'-end processing"/>
    <property type="evidence" value="ECO:0007669"/>
    <property type="project" value="TreeGrafter"/>
</dbReference>
<accession>A0A3M7SDQ3</accession>
<evidence type="ECO:0000256" key="3">
    <source>
        <dbReference type="ARBA" id="ARBA00022490"/>
    </source>
</evidence>
<name>A0A3M7SDQ3_BRAPC</name>
<dbReference type="SUPFAM" id="SSF56281">
    <property type="entry name" value="Metallo-hydrolase/oxidoreductase"/>
    <property type="match status" value="1"/>
</dbReference>
<dbReference type="GO" id="GO:0005737">
    <property type="term" value="C:cytoplasm"/>
    <property type="evidence" value="ECO:0007669"/>
    <property type="project" value="UniProtKB-SubCell"/>
</dbReference>
<evidence type="ECO:0000259" key="5">
    <source>
        <dbReference type="SMART" id="SM01027"/>
    </source>
</evidence>
<dbReference type="OrthoDB" id="5600060at2759"/>
<keyword evidence="3" id="KW-0963">Cytoplasm</keyword>
<evidence type="ECO:0000313" key="7">
    <source>
        <dbReference type="Proteomes" id="UP000276133"/>
    </source>
</evidence>
<gene>
    <name evidence="6" type="ORF">BpHYR1_017586</name>
</gene>
<dbReference type="AlphaFoldDB" id="A0A3M7SDQ3"/>
<evidence type="ECO:0000313" key="6">
    <source>
        <dbReference type="EMBL" id="RNA33688.1"/>
    </source>
</evidence>
<protein>
    <submittedName>
        <fullName evidence="6">Integrator complex subunit 9</fullName>
    </submittedName>
</protein>
<dbReference type="Gene3D" id="3.60.15.10">
    <property type="entry name" value="Ribonuclease Z/Hydroxyacylglutathione hydrolase-like"/>
    <property type="match status" value="1"/>
</dbReference>
<proteinExistence type="predicted"/>
<reference evidence="6 7" key="1">
    <citation type="journal article" date="2018" name="Sci. Rep.">
        <title>Genomic signatures of local adaptation to the degree of environmental predictability in rotifers.</title>
        <authorList>
            <person name="Franch-Gras L."/>
            <person name="Hahn C."/>
            <person name="Garcia-Roger E.M."/>
            <person name="Carmona M.J."/>
            <person name="Serra M."/>
            <person name="Gomez A."/>
        </authorList>
    </citation>
    <scope>NUCLEOTIDE SEQUENCE [LARGE SCALE GENOMIC DNA]</scope>
    <source>
        <strain evidence="6">HYR1</strain>
    </source>
</reference>
<dbReference type="PANTHER" id="PTHR46094:SF1">
    <property type="entry name" value="INTEGRATOR COMPLEX SUBUNIT 9"/>
    <property type="match status" value="1"/>
</dbReference>
<sequence length="741" mass="84985">MRLYCLSGDPNYPCFVLAAKGCNIMLDCALNLQSLQHFIPQMLVQNQRFESIPSHRSPNGTVYDNIKELNNRFYLNSPLEFSVPQFNLINIEDIDAVLISNSNFMLALPYLTRLKGFRANIYCTEPLMHFGRMLMQELTHLVKNNQIVNDKNSEEKAHLHKFPLFHGLSHLSLDLNQQEKAIEQRDDSQESCSNPKLIKLDHSEPADQVASQTSQKSNYSIFSQLLNIQDAHFKPLNWKFLYSKKDVEDCVSRIKLIDFSEVIDIFGSVKVQAKSSGYSIGSCYWIIESDCDTICYLSKSSLLNSHSKLFDQYLKNQIIDCLILTGLNQTQLNEPEQMIQDFCKACVLTLKNQGNVLIPVQPSGKIYDLIEFLYGFLCDSSLGNTPIYFMSHVAEQSLAYSNIFAEWLCDSKQALVYAAECPFQHGELFKNGLLKTYPGITSKFNDEFMQPCILFASHPSLRFGEVCHFIELWKNSPNNSFIFTDSEFNYLDALAPFQPIYANYYYFPIDTSLTSGQIYKLLKEPKYFPQIIASNHYRYIPGECQPGLNDHVSKIDAFKFFGKVDLSFYHQNDVIKLALKRKYENCEIESDLAQILFPKKSMGDTVPFVTFNAQLMSKNNSHVLRAAPKTIPVNRRDRIKESNFKKYPYGKFNLDKFLNVLRQFGLSEAKLMDRDVAQDGLLTSLMEKDAANDNGLRYLVEIDASNKIDIDMGSNRINVLCENDDFRVKIKDALLRCLKTL</sequence>
<dbReference type="PANTHER" id="PTHR46094">
    <property type="entry name" value="INTEGRATOR COMPLEX SUBUNIT 9"/>
    <property type="match status" value="1"/>
</dbReference>
<evidence type="ECO:0000256" key="2">
    <source>
        <dbReference type="ARBA" id="ARBA00004496"/>
    </source>
</evidence>
<evidence type="ECO:0000256" key="1">
    <source>
        <dbReference type="ARBA" id="ARBA00004123"/>
    </source>
</evidence>
<dbReference type="EMBL" id="REGN01001598">
    <property type="protein sequence ID" value="RNA33688.1"/>
    <property type="molecule type" value="Genomic_DNA"/>
</dbReference>